<accession>A0A7S0XIJ9</accession>
<dbReference type="FunFam" id="3.30.200.20:FF:000770">
    <property type="entry name" value="SRSF protein kinase 2"/>
    <property type="match status" value="1"/>
</dbReference>
<feature type="region of interest" description="Disordered" evidence="10">
    <location>
        <begin position="218"/>
        <end position="334"/>
    </location>
</feature>
<sequence>MSHHAAAYQLPTSDLPEQSSEIEESESEDSGDYREGGYHPVRIGETFNNGRYLVLQKLGWGHFSTVWLAFDLSDKRHVAVKVQKSAPHYAEAAYDEIRLLNELKVRDPEGKARVVRLLDHFEVRGPNGTHVTLVFEVLGKSILSLIRRCNYAGASMELSRRIARHVLEGLDFIHSHCNIIHTDLKPENILFVPPREEYERMVREAAAASAAIRELQRARANMRRESRRASRGSLGSSSGGAGASKNSRSRHRHTAQGSLHGEGGGGALGDASSPPVLVEVRGVTIDSGPSVEQRESNGAGGLLTSRGKGEGGPKVEPKKSILRNDVKNQRRKLPKQAESIFAVAMGNTSGGGRGAGAGILRSSPPSSSDNVGRVGLGSVSNSSAAPAPVATPDDLYQTEQVPDTCKDSDKNISCSNAEEKSAGRGAGLAGGAFENLESEQHDKGTVSDRAEGIEEGMPDFVDEGDSAGDEESFEAASEEERQIFNEVRLRFNPQINPDLLFSSGAVKIVDFGNACWGDNHFTDDIQTRQYRSPEVILGAGYDHTADIWSVGCLLFEVATGDFLFEPHSGKDYHRDEDHLALMMELLGPMPRKFALSGNMSNKFFTRSGELRHITRLNFWSIRDVLLEKYRFTAAEADSFASFLHLMLVYEPSRRADAAECLRHPWVSGEALEEDEDEEEEDDYDEDEDEESHHDYGRNRRPRPYSRHPAQYRDDDEDESDELDHRGRERSDESSDRDDDRYDSRSHSDSRSGRSGDEYDGEEDEDDDGGGGRGEYTGETSRLVEPASDAFDALSLAPEDGERLV</sequence>
<evidence type="ECO:0000256" key="7">
    <source>
        <dbReference type="ARBA" id="ARBA00047899"/>
    </source>
</evidence>
<keyword evidence="5" id="KW-0418">Kinase</keyword>
<feature type="compositionally biased region" description="Basic and acidic residues" evidence="10">
    <location>
        <begin position="307"/>
        <end position="328"/>
    </location>
</feature>
<comment type="catalytic activity">
    <reaction evidence="8">
        <text>L-seryl-[protein] + ATP = O-phospho-L-seryl-[protein] + ADP + H(+)</text>
        <dbReference type="Rhea" id="RHEA:17989"/>
        <dbReference type="Rhea" id="RHEA-COMP:9863"/>
        <dbReference type="Rhea" id="RHEA-COMP:11604"/>
        <dbReference type="ChEBI" id="CHEBI:15378"/>
        <dbReference type="ChEBI" id="CHEBI:29999"/>
        <dbReference type="ChEBI" id="CHEBI:30616"/>
        <dbReference type="ChEBI" id="CHEBI:83421"/>
        <dbReference type="ChEBI" id="CHEBI:456216"/>
        <dbReference type="EC" id="2.7.11.1"/>
    </reaction>
</comment>
<evidence type="ECO:0000256" key="5">
    <source>
        <dbReference type="ARBA" id="ARBA00022777"/>
    </source>
</evidence>
<keyword evidence="6 9" id="KW-0067">ATP-binding</keyword>
<feature type="compositionally biased region" description="Acidic residues" evidence="10">
    <location>
        <begin position="670"/>
        <end position="689"/>
    </location>
</feature>
<feature type="binding site" evidence="9">
    <location>
        <position position="81"/>
    </location>
    <ligand>
        <name>ATP</name>
        <dbReference type="ChEBI" id="CHEBI:30616"/>
    </ligand>
</feature>
<feature type="compositionally biased region" description="Acidic residues" evidence="10">
    <location>
        <begin position="20"/>
        <end position="30"/>
    </location>
</feature>
<gene>
    <name evidence="12" type="ORF">EMAD1354_LOCUS647</name>
</gene>
<dbReference type="InterPro" id="IPR051334">
    <property type="entry name" value="SRPK"/>
</dbReference>
<dbReference type="GO" id="GO:0000245">
    <property type="term" value="P:spliceosomal complex assembly"/>
    <property type="evidence" value="ECO:0007669"/>
    <property type="project" value="TreeGrafter"/>
</dbReference>
<reference evidence="12" key="1">
    <citation type="submission" date="2021-01" db="EMBL/GenBank/DDBJ databases">
        <authorList>
            <person name="Corre E."/>
            <person name="Pelletier E."/>
            <person name="Niang G."/>
            <person name="Scheremetjew M."/>
            <person name="Finn R."/>
            <person name="Kale V."/>
            <person name="Holt S."/>
            <person name="Cochrane G."/>
            <person name="Meng A."/>
            <person name="Brown T."/>
            <person name="Cohen L."/>
        </authorList>
    </citation>
    <scope>NUCLEOTIDE SEQUENCE</scope>
    <source>
        <strain evidence="12">CCMP3276</strain>
    </source>
</reference>
<dbReference type="PROSITE" id="PS00107">
    <property type="entry name" value="PROTEIN_KINASE_ATP"/>
    <property type="match status" value="1"/>
</dbReference>
<dbReference type="EMBL" id="HBFE01000937">
    <property type="protein sequence ID" value="CAD8724570.1"/>
    <property type="molecule type" value="Transcribed_RNA"/>
</dbReference>
<dbReference type="PANTHER" id="PTHR47634">
    <property type="entry name" value="PROTEIN KINASE DOMAIN-CONTAINING PROTEIN-RELATED"/>
    <property type="match status" value="1"/>
</dbReference>
<dbReference type="PROSITE" id="PS50011">
    <property type="entry name" value="PROTEIN_KINASE_DOM"/>
    <property type="match status" value="1"/>
</dbReference>
<evidence type="ECO:0000256" key="9">
    <source>
        <dbReference type="PROSITE-ProRule" id="PRU10141"/>
    </source>
</evidence>
<dbReference type="GO" id="GO:0050684">
    <property type="term" value="P:regulation of mRNA processing"/>
    <property type="evidence" value="ECO:0007669"/>
    <property type="project" value="TreeGrafter"/>
</dbReference>
<protein>
    <recommendedName>
        <fullName evidence="1">non-specific serine/threonine protein kinase</fullName>
        <ecNumber evidence="1">2.7.11.1</ecNumber>
    </recommendedName>
</protein>
<evidence type="ECO:0000256" key="10">
    <source>
        <dbReference type="SAM" id="MobiDB-lite"/>
    </source>
</evidence>
<feature type="compositionally biased region" description="Basic and acidic residues" evidence="10">
    <location>
        <begin position="218"/>
        <end position="228"/>
    </location>
</feature>
<organism evidence="12">
    <name type="scientific">Erythrolobus madagascarensis</name>
    <dbReference type="NCBI Taxonomy" id="708628"/>
    <lineage>
        <taxon>Eukaryota</taxon>
        <taxon>Rhodophyta</taxon>
        <taxon>Bangiophyceae</taxon>
        <taxon>Porphyridiales</taxon>
        <taxon>Porphyridiaceae</taxon>
        <taxon>Erythrolobus</taxon>
    </lineage>
</organism>
<feature type="compositionally biased region" description="Basic and acidic residues" evidence="10">
    <location>
        <begin position="722"/>
        <end position="756"/>
    </location>
</feature>
<dbReference type="Pfam" id="PF00069">
    <property type="entry name" value="Pkinase"/>
    <property type="match status" value="2"/>
</dbReference>
<feature type="compositionally biased region" description="Gly residues" evidence="10">
    <location>
        <begin position="348"/>
        <end position="357"/>
    </location>
</feature>
<dbReference type="Gene3D" id="1.10.510.10">
    <property type="entry name" value="Transferase(Phosphotransferase) domain 1"/>
    <property type="match status" value="2"/>
</dbReference>
<keyword evidence="4 9" id="KW-0547">Nucleotide-binding</keyword>
<feature type="region of interest" description="Disordered" evidence="10">
    <location>
        <begin position="1"/>
        <end position="35"/>
    </location>
</feature>
<feature type="compositionally biased region" description="Acidic residues" evidence="10">
    <location>
        <begin position="456"/>
        <end position="477"/>
    </location>
</feature>
<feature type="region of interest" description="Disordered" evidence="10">
    <location>
        <begin position="347"/>
        <end position="371"/>
    </location>
</feature>
<dbReference type="InterPro" id="IPR011009">
    <property type="entry name" value="Kinase-like_dom_sf"/>
</dbReference>
<evidence type="ECO:0000256" key="1">
    <source>
        <dbReference type="ARBA" id="ARBA00012513"/>
    </source>
</evidence>
<dbReference type="EC" id="2.7.11.1" evidence="1"/>
<evidence type="ECO:0000256" key="2">
    <source>
        <dbReference type="ARBA" id="ARBA00022527"/>
    </source>
</evidence>
<evidence type="ECO:0000256" key="8">
    <source>
        <dbReference type="ARBA" id="ARBA00048679"/>
    </source>
</evidence>
<feature type="compositionally biased region" description="Acidic residues" evidence="10">
    <location>
        <begin position="757"/>
        <end position="768"/>
    </location>
</feature>
<dbReference type="InterPro" id="IPR000719">
    <property type="entry name" value="Prot_kinase_dom"/>
</dbReference>
<dbReference type="SMART" id="SM00220">
    <property type="entry name" value="S_TKc"/>
    <property type="match status" value="1"/>
</dbReference>
<evidence type="ECO:0000259" key="11">
    <source>
        <dbReference type="PROSITE" id="PS50011"/>
    </source>
</evidence>
<dbReference type="FunFam" id="1.10.510.10:FF:000339">
    <property type="entry name" value="Serine/threonine-protein kinase SRPK-like protein"/>
    <property type="match status" value="1"/>
</dbReference>
<proteinExistence type="predicted"/>
<comment type="catalytic activity">
    <reaction evidence="7">
        <text>L-threonyl-[protein] + ATP = O-phospho-L-threonyl-[protein] + ADP + H(+)</text>
        <dbReference type="Rhea" id="RHEA:46608"/>
        <dbReference type="Rhea" id="RHEA-COMP:11060"/>
        <dbReference type="Rhea" id="RHEA-COMP:11605"/>
        <dbReference type="ChEBI" id="CHEBI:15378"/>
        <dbReference type="ChEBI" id="CHEBI:30013"/>
        <dbReference type="ChEBI" id="CHEBI:30616"/>
        <dbReference type="ChEBI" id="CHEBI:61977"/>
        <dbReference type="ChEBI" id="CHEBI:456216"/>
        <dbReference type="EC" id="2.7.11.1"/>
    </reaction>
</comment>
<evidence type="ECO:0000256" key="3">
    <source>
        <dbReference type="ARBA" id="ARBA00022679"/>
    </source>
</evidence>
<evidence type="ECO:0000313" key="12">
    <source>
        <dbReference type="EMBL" id="CAD8724570.1"/>
    </source>
</evidence>
<dbReference type="InterPro" id="IPR017441">
    <property type="entry name" value="Protein_kinase_ATP_BS"/>
</dbReference>
<feature type="region of interest" description="Disordered" evidence="10">
    <location>
        <begin position="402"/>
        <end position="429"/>
    </location>
</feature>
<dbReference type="GO" id="GO:0004674">
    <property type="term" value="F:protein serine/threonine kinase activity"/>
    <property type="evidence" value="ECO:0007669"/>
    <property type="project" value="UniProtKB-KW"/>
</dbReference>
<dbReference type="Gene3D" id="3.30.200.20">
    <property type="entry name" value="Phosphorylase Kinase, domain 1"/>
    <property type="match status" value="1"/>
</dbReference>
<keyword evidence="2" id="KW-0723">Serine/threonine-protein kinase</keyword>
<dbReference type="PANTHER" id="PTHR47634:SF9">
    <property type="entry name" value="PROTEIN KINASE DOMAIN-CONTAINING PROTEIN-RELATED"/>
    <property type="match status" value="1"/>
</dbReference>
<dbReference type="InterPro" id="IPR008271">
    <property type="entry name" value="Ser/Thr_kinase_AS"/>
</dbReference>
<keyword evidence="3" id="KW-0808">Transferase</keyword>
<feature type="region of interest" description="Disordered" evidence="10">
    <location>
        <begin position="666"/>
        <end position="804"/>
    </location>
</feature>
<dbReference type="SUPFAM" id="SSF56112">
    <property type="entry name" value="Protein kinase-like (PK-like)"/>
    <property type="match status" value="1"/>
</dbReference>
<dbReference type="AlphaFoldDB" id="A0A7S0XIJ9"/>
<evidence type="ECO:0000256" key="6">
    <source>
        <dbReference type="ARBA" id="ARBA00022840"/>
    </source>
</evidence>
<name>A0A7S0XIJ9_9RHOD</name>
<dbReference type="GO" id="GO:0005524">
    <property type="term" value="F:ATP binding"/>
    <property type="evidence" value="ECO:0007669"/>
    <property type="project" value="UniProtKB-UniRule"/>
</dbReference>
<evidence type="ECO:0000256" key="4">
    <source>
        <dbReference type="ARBA" id="ARBA00022741"/>
    </source>
</evidence>
<feature type="region of interest" description="Disordered" evidence="10">
    <location>
        <begin position="456"/>
        <end position="479"/>
    </location>
</feature>
<feature type="domain" description="Protein kinase" evidence="11">
    <location>
        <begin position="52"/>
        <end position="666"/>
    </location>
</feature>
<dbReference type="PROSITE" id="PS00108">
    <property type="entry name" value="PROTEIN_KINASE_ST"/>
    <property type="match status" value="1"/>
</dbReference>